<dbReference type="AlphaFoldDB" id="A0A8T2E7J7"/>
<evidence type="ECO:0000313" key="2">
    <source>
        <dbReference type="Proteomes" id="UP000694251"/>
    </source>
</evidence>
<comment type="caution">
    <text evidence="1">The sequence shown here is derived from an EMBL/GenBank/DDBJ whole genome shotgun (WGS) entry which is preliminary data.</text>
</comment>
<dbReference type="EMBL" id="JAEFBJ010000004">
    <property type="protein sequence ID" value="KAG7620017.1"/>
    <property type="molecule type" value="Genomic_DNA"/>
</dbReference>
<accession>A0A8T2E7J7</accession>
<keyword evidence="2" id="KW-1185">Reference proteome</keyword>
<protein>
    <submittedName>
        <fullName evidence="1">Uncharacterized protein</fullName>
    </submittedName>
</protein>
<organism evidence="1 2">
    <name type="scientific">Arabidopsis suecica</name>
    <name type="common">Swedish thale-cress</name>
    <name type="synonym">Cardaminopsis suecica</name>
    <dbReference type="NCBI Taxonomy" id="45249"/>
    <lineage>
        <taxon>Eukaryota</taxon>
        <taxon>Viridiplantae</taxon>
        <taxon>Streptophyta</taxon>
        <taxon>Embryophyta</taxon>
        <taxon>Tracheophyta</taxon>
        <taxon>Spermatophyta</taxon>
        <taxon>Magnoliopsida</taxon>
        <taxon>eudicotyledons</taxon>
        <taxon>Gunneridae</taxon>
        <taxon>Pentapetalae</taxon>
        <taxon>rosids</taxon>
        <taxon>malvids</taxon>
        <taxon>Brassicales</taxon>
        <taxon>Brassicaceae</taxon>
        <taxon>Camelineae</taxon>
        <taxon>Arabidopsis</taxon>
    </lineage>
</organism>
<sequence>MRLGLGTQIYRICWSRVFLGHRSCSVVTEWSHNVVFVGCICATLDRLLDISVSPMSLMYSSFVSTCCSDQFVSVRYVDDGLLNLLIVVALKRLSGSRLSYGSSGRPLTKALIEKEAFIEKAKFHYLVIAISYEEAPLHSLLCGKSLWRKKNHVRLDCIHTENVGQTELSFVLVKLKVSYHFPNKCSTLFLVAGAMTIGKETRTIIGANVIEEKAVLAPQIDDLHGSEMVFFSLSL</sequence>
<evidence type="ECO:0000313" key="1">
    <source>
        <dbReference type="EMBL" id="KAG7620017.1"/>
    </source>
</evidence>
<name>A0A8T2E7J7_ARASU</name>
<proteinExistence type="predicted"/>
<dbReference type="Proteomes" id="UP000694251">
    <property type="component" value="Chromosome 4"/>
</dbReference>
<reference evidence="1 2" key="1">
    <citation type="submission" date="2020-12" db="EMBL/GenBank/DDBJ databases">
        <title>Concerted genomic and epigenomic changes stabilize Arabidopsis allopolyploids.</title>
        <authorList>
            <person name="Chen Z."/>
        </authorList>
    </citation>
    <scope>NUCLEOTIDE SEQUENCE [LARGE SCALE GENOMIC DNA]</scope>
    <source>
        <strain evidence="1">As9502</strain>
        <tissue evidence="1">Leaf</tissue>
    </source>
</reference>
<gene>
    <name evidence="1" type="ORF">ISN44_As04g010410</name>
</gene>